<dbReference type="RefSeq" id="XP_029648409.1">
    <property type="nucleotide sequence ID" value="XM_029792549.1"/>
</dbReference>
<evidence type="ECO:0000259" key="1">
    <source>
        <dbReference type="Pfam" id="PF00078"/>
    </source>
</evidence>
<accession>A0A6P7TBK0</accession>
<dbReference type="SUPFAM" id="SSF56672">
    <property type="entry name" value="DNA/RNA polymerases"/>
    <property type="match status" value="1"/>
</dbReference>
<dbReference type="InterPro" id="IPR043502">
    <property type="entry name" value="DNA/RNA_pol_sf"/>
</dbReference>
<keyword evidence="2" id="KW-1185">Reference proteome</keyword>
<dbReference type="PANTHER" id="PTHR19446">
    <property type="entry name" value="REVERSE TRANSCRIPTASES"/>
    <property type="match status" value="1"/>
</dbReference>
<organism evidence="2 3">
    <name type="scientific">Octopus sinensis</name>
    <name type="common">East Asian common octopus</name>
    <dbReference type="NCBI Taxonomy" id="2607531"/>
    <lineage>
        <taxon>Eukaryota</taxon>
        <taxon>Metazoa</taxon>
        <taxon>Spiralia</taxon>
        <taxon>Lophotrochozoa</taxon>
        <taxon>Mollusca</taxon>
        <taxon>Cephalopoda</taxon>
        <taxon>Coleoidea</taxon>
        <taxon>Octopodiformes</taxon>
        <taxon>Octopoda</taxon>
        <taxon>Incirrata</taxon>
        <taxon>Octopodidae</taxon>
        <taxon>Octopus</taxon>
    </lineage>
</organism>
<dbReference type="AlphaFoldDB" id="A0A6P7TBK0"/>
<evidence type="ECO:0000313" key="2">
    <source>
        <dbReference type="Proteomes" id="UP000515154"/>
    </source>
</evidence>
<gene>
    <name evidence="3" type="primary">LOC115222352</name>
</gene>
<dbReference type="Pfam" id="PF00078">
    <property type="entry name" value="RVT_1"/>
    <property type="match status" value="1"/>
</dbReference>
<dbReference type="InterPro" id="IPR000477">
    <property type="entry name" value="RT_dom"/>
</dbReference>
<reference evidence="3" key="1">
    <citation type="submission" date="2025-08" db="UniProtKB">
        <authorList>
            <consortium name="RefSeq"/>
        </authorList>
    </citation>
    <scope>IDENTIFICATION</scope>
</reference>
<sequence length="198" mass="22515">MKCPRKLSRGCNLDETILEFANKLLQNQETPDQWFEINSIPIPKSGNLSNEIDYRGIALSNISLKVINRMILNRIQQVLDSLIRPNQNGFRPGRATTSQILALEHIIGVKSGQLSAIITFVDFSNWFDSAHRYKILKILQGYGIPEEQVLAIAKPYDKTRTRILSSDGEMEFFRNSCPIYVGISQIFIIFVRELGAEV</sequence>
<dbReference type="Proteomes" id="UP000515154">
    <property type="component" value="Linkage group LG19"/>
</dbReference>
<dbReference type="KEGG" id="osn:115222352"/>
<protein>
    <submittedName>
        <fullName evidence="3">Uncharacterized protein LOC115222352</fullName>
    </submittedName>
</protein>
<evidence type="ECO:0000313" key="3">
    <source>
        <dbReference type="RefSeq" id="XP_029648409.1"/>
    </source>
</evidence>
<feature type="domain" description="Reverse transcriptase" evidence="1">
    <location>
        <begin position="42"/>
        <end position="156"/>
    </location>
</feature>
<name>A0A6P7TBK0_9MOLL</name>
<proteinExistence type="predicted"/>